<proteinExistence type="predicted"/>
<dbReference type="CDD" id="cd07344">
    <property type="entry name" value="M48_yhfN_like"/>
    <property type="match status" value="1"/>
</dbReference>
<reference evidence="2 3" key="1">
    <citation type="submission" date="2017-09" db="EMBL/GenBank/DDBJ databases">
        <title>Depth-based differentiation of microbial function through sediment-hosted aquifers and enrichment of novel symbionts in the deep terrestrial subsurface.</title>
        <authorList>
            <person name="Probst A.J."/>
            <person name="Ladd B."/>
            <person name="Jarett J.K."/>
            <person name="Geller-Mcgrath D.E."/>
            <person name="Sieber C.M."/>
            <person name="Emerson J.B."/>
            <person name="Anantharaman K."/>
            <person name="Thomas B.C."/>
            <person name="Malmstrom R."/>
            <person name="Stieglmeier M."/>
            <person name="Klingl A."/>
            <person name="Woyke T."/>
            <person name="Ryan C.M."/>
            <person name="Banfield J.F."/>
        </authorList>
    </citation>
    <scope>NUCLEOTIDE SEQUENCE [LARGE SCALE GENOMIC DNA]</scope>
    <source>
        <strain evidence="2">CG11_big_fil_rev_8_21_14_0_20_46_11</strain>
    </source>
</reference>
<dbReference type="PANTHER" id="PTHR30399:SF1">
    <property type="entry name" value="UTP PYROPHOSPHATASE"/>
    <property type="match status" value="1"/>
</dbReference>
<keyword evidence="2" id="KW-0378">Hydrolase</keyword>
<name>A0A2H0KDI7_9BACT</name>
<protein>
    <submittedName>
        <fullName evidence="2">Metal-dependent hydrolase</fullName>
    </submittedName>
</protein>
<dbReference type="GO" id="GO:0016787">
    <property type="term" value="F:hydrolase activity"/>
    <property type="evidence" value="ECO:0007669"/>
    <property type="project" value="UniProtKB-KW"/>
</dbReference>
<organism evidence="2 3">
    <name type="scientific">Candidatus Taylorbacteria bacterium CG11_big_fil_rev_8_21_14_0_20_46_11</name>
    <dbReference type="NCBI Taxonomy" id="1975025"/>
    <lineage>
        <taxon>Bacteria</taxon>
        <taxon>Candidatus Tayloriibacteriota</taxon>
    </lineage>
</organism>
<dbReference type="Proteomes" id="UP000229342">
    <property type="component" value="Unassembled WGS sequence"/>
</dbReference>
<dbReference type="Pfam" id="PF01863">
    <property type="entry name" value="YgjP-like"/>
    <property type="match status" value="1"/>
</dbReference>
<evidence type="ECO:0000313" key="3">
    <source>
        <dbReference type="Proteomes" id="UP000229342"/>
    </source>
</evidence>
<dbReference type="InterPro" id="IPR002725">
    <property type="entry name" value="YgjP-like_metallopeptidase"/>
</dbReference>
<gene>
    <name evidence="2" type="ORF">COV91_02955</name>
</gene>
<evidence type="ECO:0000313" key="2">
    <source>
        <dbReference type="EMBL" id="PIQ68653.1"/>
    </source>
</evidence>
<feature type="domain" description="YgjP-like metallopeptidase" evidence="1">
    <location>
        <begin position="99"/>
        <end position="196"/>
    </location>
</feature>
<dbReference type="EMBL" id="PCVG01000036">
    <property type="protein sequence ID" value="PIQ68653.1"/>
    <property type="molecule type" value="Genomic_DNA"/>
</dbReference>
<dbReference type="PANTHER" id="PTHR30399">
    <property type="entry name" value="UNCHARACTERIZED PROTEIN YGJP"/>
    <property type="match status" value="1"/>
</dbReference>
<accession>A0A2H0KDI7</accession>
<dbReference type="Gene3D" id="3.30.2010.10">
    <property type="entry name" value="Metalloproteases ('zincins'), catalytic domain"/>
    <property type="match status" value="1"/>
</dbReference>
<dbReference type="InterPro" id="IPR053136">
    <property type="entry name" value="UTP_pyrophosphatase-like"/>
</dbReference>
<comment type="caution">
    <text evidence="2">The sequence shown here is derived from an EMBL/GenBank/DDBJ whole genome shotgun (WGS) entry which is preliminary data.</text>
</comment>
<sequence>MKADTKENGRLYDMEKTIDVAHTKIVYTLRRSKRAKRIRLSVASGGVVTLTAPYTVCDSFLETFIASKSSWVLDQVRYFIQFPVRRPIRNRRKHFLEHKENACTLVVERLTHFNQFYGLSWNRIAIRNQRSRWGSCSRNKNLNFNYRIVLLPPHLADYIIVHELCHLQEMNHAPAFWRLVANTIPNHRELRRELRRDGSSLL</sequence>
<evidence type="ECO:0000259" key="1">
    <source>
        <dbReference type="Pfam" id="PF01863"/>
    </source>
</evidence>
<dbReference type="AlphaFoldDB" id="A0A2H0KDI7"/>